<sequence length="216" mass="24287">MTFRAVVFDLDGTMFNTEQLYVQVLEEMLRRRGLPFEWALLNEMMGRPGMISLQIMIDWHKLENTTPHQLYDESDSIFYGILERELAPMPGTLELLSTIEAKSLPKAIATSSRRKVVHHMLDRFELRPRFQFILTSEDVQQGKPNPEIYLSAASKLGFAPAEILVFEDSANGCAAAVAAGMHTIAVPGDHSRHHEFGGAKMIAQSLADPRIYELLG</sequence>
<dbReference type="InterPro" id="IPR036412">
    <property type="entry name" value="HAD-like_sf"/>
</dbReference>
<evidence type="ECO:0000313" key="1">
    <source>
        <dbReference type="EMBL" id="ADB19242.1"/>
    </source>
</evidence>
<dbReference type="AlphaFoldDB" id="D2R739"/>
<dbReference type="Gene3D" id="3.40.50.1000">
    <property type="entry name" value="HAD superfamily/HAD-like"/>
    <property type="match status" value="1"/>
</dbReference>
<dbReference type="OrthoDB" id="9797743at2"/>
<dbReference type="Proteomes" id="UP000001887">
    <property type="component" value="Chromosome"/>
</dbReference>
<dbReference type="eggNOG" id="COG0637">
    <property type="taxonomic scope" value="Bacteria"/>
</dbReference>
<keyword evidence="1" id="KW-0378">Hydrolase</keyword>
<dbReference type="GO" id="GO:0016787">
    <property type="term" value="F:hydrolase activity"/>
    <property type="evidence" value="ECO:0007669"/>
    <property type="project" value="UniProtKB-KW"/>
</dbReference>
<dbReference type="SFLD" id="SFLDS00003">
    <property type="entry name" value="Haloacid_Dehalogenase"/>
    <property type="match status" value="1"/>
</dbReference>
<dbReference type="Pfam" id="PF13419">
    <property type="entry name" value="HAD_2"/>
    <property type="match status" value="1"/>
</dbReference>
<reference evidence="1 2" key="1">
    <citation type="journal article" date="2009" name="Stand. Genomic Sci.">
        <title>Complete genome sequence of Pirellula staleyi type strain (ATCC 27377).</title>
        <authorList>
            <person name="Clum A."/>
            <person name="Tindall B.J."/>
            <person name="Sikorski J."/>
            <person name="Ivanova N."/>
            <person name="Mavrommatis K."/>
            <person name="Lucas S."/>
            <person name="Glavina del Rio T."/>
            <person name="Nolan M."/>
            <person name="Chen F."/>
            <person name="Tice H."/>
            <person name="Pitluck S."/>
            <person name="Cheng J.F."/>
            <person name="Chertkov O."/>
            <person name="Brettin T."/>
            <person name="Han C."/>
            <person name="Detter J.C."/>
            <person name="Kuske C."/>
            <person name="Bruce D."/>
            <person name="Goodwin L."/>
            <person name="Ovchinikova G."/>
            <person name="Pati A."/>
            <person name="Mikhailova N."/>
            <person name="Chen A."/>
            <person name="Palaniappan K."/>
            <person name="Land M."/>
            <person name="Hauser L."/>
            <person name="Chang Y.J."/>
            <person name="Jeffries C.D."/>
            <person name="Chain P."/>
            <person name="Rohde M."/>
            <person name="Goker M."/>
            <person name="Bristow J."/>
            <person name="Eisen J.A."/>
            <person name="Markowitz V."/>
            <person name="Hugenholtz P."/>
            <person name="Kyrpides N.C."/>
            <person name="Klenk H.P."/>
            <person name="Lapidus A."/>
        </authorList>
    </citation>
    <scope>NUCLEOTIDE SEQUENCE [LARGE SCALE GENOMIC DNA]</scope>
    <source>
        <strain evidence="2">ATCC 27377 / DSM 6068 / ICPB 4128</strain>
    </source>
</reference>
<dbReference type="HOGENOM" id="CLU_045011_13_3_0"/>
<dbReference type="PANTHER" id="PTHR18901:SF38">
    <property type="entry name" value="PSEUDOURIDINE-5'-PHOSPHATASE"/>
    <property type="match status" value="1"/>
</dbReference>
<dbReference type="SFLD" id="SFLDG01129">
    <property type="entry name" value="C1.5:_HAD__Beta-PGM__Phosphata"/>
    <property type="match status" value="1"/>
</dbReference>
<protein>
    <submittedName>
        <fullName evidence="1">HAD-superfamily hydrolase, subfamily IA, variant 3</fullName>
    </submittedName>
</protein>
<dbReference type="EMBL" id="CP001848">
    <property type="protein sequence ID" value="ADB19242.1"/>
    <property type="molecule type" value="Genomic_DNA"/>
</dbReference>
<dbReference type="Gene3D" id="1.10.150.240">
    <property type="entry name" value="Putative phosphatase, domain 2"/>
    <property type="match status" value="1"/>
</dbReference>
<dbReference type="SFLD" id="SFLDG01135">
    <property type="entry name" value="C1.5.6:_HAD__Beta-PGM__Phospha"/>
    <property type="match status" value="1"/>
</dbReference>
<dbReference type="PRINTS" id="PR00413">
    <property type="entry name" value="HADHALOGNASE"/>
</dbReference>
<dbReference type="InterPro" id="IPR023198">
    <property type="entry name" value="PGP-like_dom2"/>
</dbReference>
<dbReference type="InterPro" id="IPR041492">
    <property type="entry name" value="HAD_2"/>
</dbReference>
<keyword evidence="2" id="KW-1185">Reference proteome</keyword>
<name>D2R739_PIRSD</name>
<dbReference type="InterPro" id="IPR006439">
    <property type="entry name" value="HAD-SF_hydro_IA"/>
</dbReference>
<accession>D2R739</accession>
<dbReference type="NCBIfam" id="TIGR01509">
    <property type="entry name" value="HAD-SF-IA-v3"/>
    <property type="match status" value="1"/>
</dbReference>
<evidence type="ECO:0000313" key="2">
    <source>
        <dbReference type="Proteomes" id="UP000001887"/>
    </source>
</evidence>
<proteinExistence type="predicted"/>
<dbReference type="SUPFAM" id="SSF56784">
    <property type="entry name" value="HAD-like"/>
    <property type="match status" value="1"/>
</dbReference>
<organism evidence="1 2">
    <name type="scientific">Pirellula staleyi (strain ATCC 27377 / DSM 6068 / ICPB 4128)</name>
    <name type="common">Pirella staleyi</name>
    <dbReference type="NCBI Taxonomy" id="530564"/>
    <lineage>
        <taxon>Bacteria</taxon>
        <taxon>Pseudomonadati</taxon>
        <taxon>Planctomycetota</taxon>
        <taxon>Planctomycetia</taxon>
        <taxon>Pirellulales</taxon>
        <taxon>Pirellulaceae</taxon>
        <taxon>Pirellula</taxon>
    </lineage>
</organism>
<dbReference type="KEGG" id="psl:Psta_4600"/>
<gene>
    <name evidence="1" type="ordered locus">Psta_4600</name>
</gene>
<dbReference type="PANTHER" id="PTHR18901">
    <property type="entry name" value="2-DEOXYGLUCOSE-6-PHOSPHATE PHOSPHATASE 2"/>
    <property type="match status" value="1"/>
</dbReference>
<dbReference type="STRING" id="530564.Psta_4600"/>
<dbReference type="InterPro" id="IPR023214">
    <property type="entry name" value="HAD_sf"/>
</dbReference>